<comment type="caution">
    <text evidence="2">The sequence shown here is derived from an EMBL/GenBank/DDBJ whole genome shotgun (WGS) entry which is preliminary data.</text>
</comment>
<organism evidence="2 3">
    <name type="scientific">Caenorhabditis remanei</name>
    <name type="common">Caenorhabditis vulgaris</name>
    <dbReference type="NCBI Taxonomy" id="31234"/>
    <lineage>
        <taxon>Eukaryota</taxon>
        <taxon>Metazoa</taxon>
        <taxon>Ecdysozoa</taxon>
        <taxon>Nematoda</taxon>
        <taxon>Chromadorea</taxon>
        <taxon>Rhabditida</taxon>
        <taxon>Rhabditina</taxon>
        <taxon>Rhabditomorpha</taxon>
        <taxon>Rhabditoidea</taxon>
        <taxon>Rhabditidae</taxon>
        <taxon>Peloderinae</taxon>
        <taxon>Caenorhabditis</taxon>
    </lineage>
</organism>
<dbReference type="AlphaFoldDB" id="A0A6A5FYB1"/>
<dbReference type="CTD" id="9821358"/>
<dbReference type="EMBL" id="WUAV01000006">
    <property type="protein sequence ID" value="KAF1747401.1"/>
    <property type="molecule type" value="Genomic_DNA"/>
</dbReference>
<accession>A0A6A5FYB1</accession>
<proteinExistence type="predicted"/>
<dbReference type="Proteomes" id="UP000483820">
    <property type="component" value="Chromosome X"/>
</dbReference>
<dbReference type="RefSeq" id="XP_003109604.2">
    <property type="nucleotide sequence ID" value="XM_003109556.2"/>
</dbReference>
<evidence type="ECO:0000313" key="3">
    <source>
        <dbReference type="Proteomes" id="UP000483820"/>
    </source>
</evidence>
<protein>
    <submittedName>
        <fullName evidence="2">Uncharacterized protein</fullName>
    </submittedName>
</protein>
<dbReference type="GeneID" id="9821358"/>
<dbReference type="KEGG" id="crq:GCK72_023863"/>
<name>A0A6A5FYB1_CAERE</name>
<reference evidence="2 3" key="1">
    <citation type="submission" date="2019-12" db="EMBL/GenBank/DDBJ databases">
        <title>Chromosome-level assembly of the Caenorhabditis remanei genome.</title>
        <authorList>
            <person name="Teterina A.A."/>
            <person name="Willis J.H."/>
            <person name="Phillips P.C."/>
        </authorList>
    </citation>
    <scope>NUCLEOTIDE SEQUENCE [LARGE SCALE GENOMIC DNA]</scope>
    <source>
        <strain evidence="2 3">PX506</strain>
        <tissue evidence="2">Whole organism</tissue>
    </source>
</reference>
<gene>
    <name evidence="2" type="ORF">GCK72_023863</name>
</gene>
<feature type="coiled-coil region" evidence="1">
    <location>
        <begin position="242"/>
        <end position="269"/>
    </location>
</feature>
<keyword evidence="1" id="KW-0175">Coiled coil</keyword>
<sequence>MTVRIKMEVPQDLVTKMKSLNDRSLQEQCEKEIEKHVFYLETVLKGWKTYKNVKKEHSRILFLMLKTDNEDALHDYEKLVLYPKMLERVAAEQKEMEKEHVKATDVESPCSVVELGAESTNGSIGIESGSQSPMEDLHCERPIVYERVDLPEVLIQNYEEQLAIRKMITEAEEKIARNEQTTYVSSAAVTTTVSVHDIPLPSTGDPTPPTQLQYLRHIVHHVEAEIEPCSSEDLSVTGVAFNSALSENIAKAAAQVRQALDNVEKMDAESMDDVKNTITKMNLLKLESKLKQSANEVQQRASKEWKHNENLSKGMKKRMKKAAKKAADALDFERKLIEDKEERIRQCHLAAEAVNVLTHKKTAALAKKEKNPLEAEEKLEKKVEKTVEKKEEKKSENHLEELPMTEVELKLLFEILTRKSADFEPGSEDERVYQKYRENQSVLEAHIIKNCSLEYIANTRLLGQLREMTDEVYVPTKIPTKSKEQLMDEAEKYIIQKLNYWKNSDHSQAQHYVNMYKYFLANCGYTIANIIVGYMPYENLPNAEFETTMLLQYQAGKFFPDEGKGSS</sequence>
<evidence type="ECO:0000256" key="1">
    <source>
        <dbReference type="SAM" id="Coils"/>
    </source>
</evidence>
<evidence type="ECO:0000313" key="2">
    <source>
        <dbReference type="EMBL" id="KAF1747401.1"/>
    </source>
</evidence>